<dbReference type="WBParaSite" id="nRc.2.0.1.t20151-RA">
    <property type="protein sequence ID" value="nRc.2.0.1.t20151-RA"/>
    <property type="gene ID" value="nRc.2.0.1.g20151"/>
</dbReference>
<evidence type="ECO:0000313" key="4">
    <source>
        <dbReference type="WBParaSite" id="nRc.2.0.1.t20151-RA"/>
    </source>
</evidence>
<feature type="transmembrane region" description="Helical" evidence="2">
    <location>
        <begin position="97"/>
        <end position="117"/>
    </location>
</feature>
<evidence type="ECO:0000313" key="3">
    <source>
        <dbReference type="Proteomes" id="UP000887565"/>
    </source>
</evidence>
<reference evidence="4" key="1">
    <citation type="submission" date="2022-11" db="UniProtKB">
        <authorList>
            <consortium name="WormBaseParasite"/>
        </authorList>
    </citation>
    <scope>IDENTIFICATION</scope>
</reference>
<dbReference type="Proteomes" id="UP000887565">
    <property type="component" value="Unplaced"/>
</dbReference>
<keyword evidence="2" id="KW-1133">Transmembrane helix</keyword>
<evidence type="ECO:0000256" key="2">
    <source>
        <dbReference type="SAM" id="Phobius"/>
    </source>
</evidence>
<keyword evidence="3" id="KW-1185">Reference proteome</keyword>
<accession>A0A915J112</accession>
<evidence type="ECO:0000256" key="1">
    <source>
        <dbReference type="SAM" id="MobiDB-lite"/>
    </source>
</evidence>
<feature type="compositionally biased region" description="Basic and acidic residues" evidence="1">
    <location>
        <begin position="31"/>
        <end position="45"/>
    </location>
</feature>
<protein>
    <submittedName>
        <fullName evidence="4">Ycf1</fullName>
    </submittedName>
</protein>
<proteinExistence type="predicted"/>
<dbReference type="AlphaFoldDB" id="A0A915J112"/>
<keyword evidence="2" id="KW-0812">Transmembrane</keyword>
<organism evidence="3 4">
    <name type="scientific">Romanomermis culicivorax</name>
    <name type="common">Nematode worm</name>
    <dbReference type="NCBI Taxonomy" id="13658"/>
    <lineage>
        <taxon>Eukaryota</taxon>
        <taxon>Metazoa</taxon>
        <taxon>Ecdysozoa</taxon>
        <taxon>Nematoda</taxon>
        <taxon>Enoplea</taxon>
        <taxon>Dorylaimia</taxon>
        <taxon>Mermithida</taxon>
        <taxon>Mermithoidea</taxon>
        <taxon>Mermithidae</taxon>
        <taxon>Romanomermis</taxon>
    </lineage>
</organism>
<keyword evidence="2" id="KW-0472">Membrane</keyword>
<feature type="region of interest" description="Disordered" evidence="1">
    <location>
        <begin position="19"/>
        <end position="45"/>
    </location>
</feature>
<sequence>FAYNGDLWRGNNGIIRNRGQTKQKAKTGAAKSEHQDNGDINRQQQHKDRYINTTLNSLKKYDDDVERQYQLKSDLNFKLLRINMEIYWFFIKVENLLFFYGNLIKILIFLIGKIILFKKRTKDRIYKRYQIFKDDIYSND</sequence>
<name>A0A915J112_ROMCU</name>